<dbReference type="Pfam" id="PF02080">
    <property type="entry name" value="TrkA_C"/>
    <property type="match status" value="2"/>
</dbReference>
<keyword evidence="5 8" id="KW-0812">Transmembrane</keyword>
<evidence type="ECO:0000256" key="5">
    <source>
        <dbReference type="ARBA" id="ARBA00022692"/>
    </source>
</evidence>
<dbReference type="InterPro" id="IPR006037">
    <property type="entry name" value="RCK_C"/>
</dbReference>
<evidence type="ECO:0000256" key="4">
    <source>
        <dbReference type="ARBA" id="ARBA00022475"/>
    </source>
</evidence>
<gene>
    <name evidence="10" type="ORF">CLV25_102144</name>
</gene>
<dbReference type="InterPro" id="IPR006512">
    <property type="entry name" value="YidE_YbjL"/>
</dbReference>
<evidence type="ECO:0000256" key="3">
    <source>
        <dbReference type="ARBA" id="ARBA00022448"/>
    </source>
</evidence>
<evidence type="ECO:0000256" key="2">
    <source>
        <dbReference type="ARBA" id="ARBA00009854"/>
    </source>
</evidence>
<feature type="transmembrane region" description="Helical" evidence="8">
    <location>
        <begin position="54"/>
        <end position="75"/>
    </location>
</feature>
<organism evidence="10 11">
    <name type="scientific">Acetobacteroides hydrogenigenes</name>
    <dbReference type="NCBI Taxonomy" id="979970"/>
    <lineage>
        <taxon>Bacteria</taxon>
        <taxon>Pseudomonadati</taxon>
        <taxon>Bacteroidota</taxon>
        <taxon>Bacteroidia</taxon>
        <taxon>Bacteroidales</taxon>
        <taxon>Rikenellaceae</taxon>
        <taxon>Acetobacteroides</taxon>
    </lineage>
</organism>
<feature type="transmembrane region" description="Helical" evidence="8">
    <location>
        <begin position="378"/>
        <end position="398"/>
    </location>
</feature>
<dbReference type="PANTHER" id="PTHR30445">
    <property type="entry name" value="K(+)_H(+) ANTIPORTER SUBUNIT KHTT"/>
    <property type="match status" value="1"/>
</dbReference>
<dbReference type="PROSITE" id="PS51202">
    <property type="entry name" value="RCK_C"/>
    <property type="match status" value="2"/>
</dbReference>
<feature type="transmembrane region" description="Helical" evidence="8">
    <location>
        <begin position="31"/>
        <end position="48"/>
    </location>
</feature>
<dbReference type="OrthoDB" id="9155749at2"/>
<evidence type="ECO:0000313" key="11">
    <source>
        <dbReference type="Proteomes" id="UP000294830"/>
    </source>
</evidence>
<evidence type="ECO:0000256" key="8">
    <source>
        <dbReference type="SAM" id="Phobius"/>
    </source>
</evidence>
<dbReference type="PANTHER" id="PTHR30445:SF3">
    <property type="entry name" value="TRANSPORT PROTEIN YIDE-RELATED"/>
    <property type="match status" value="1"/>
</dbReference>
<feature type="transmembrane region" description="Helical" evidence="8">
    <location>
        <begin position="146"/>
        <end position="166"/>
    </location>
</feature>
<name>A0A4R2ETA2_9BACT</name>
<protein>
    <submittedName>
        <fullName evidence="10">Putative transport protein</fullName>
    </submittedName>
</protein>
<keyword evidence="3" id="KW-0813">Transport</keyword>
<dbReference type="GO" id="GO:0006813">
    <property type="term" value="P:potassium ion transport"/>
    <property type="evidence" value="ECO:0007669"/>
    <property type="project" value="InterPro"/>
</dbReference>
<feature type="domain" description="RCK C-terminal" evidence="9">
    <location>
        <begin position="261"/>
        <end position="344"/>
    </location>
</feature>
<dbReference type="SUPFAM" id="SSF116726">
    <property type="entry name" value="TrkA C-terminal domain-like"/>
    <property type="match status" value="2"/>
</dbReference>
<evidence type="ECO:0000256" key="7">
    <source>
        <dbReference type="ARBA" id="ARBA00023136"/>
    </source>
</evidence>
<dbReference type="AlphaFoldDB" id="A0A4R2ETA2"/>
<dbReference type="Pfam" id="PF06826">
    <property type="entry name" value="Asp-Al_Ex"/>
    <property type="match status" value="2"/>
</dbReference>
<dbReference type="Proteomes" id="UP000294830">
    <property type="component" value="Unassembled WGS sequence"/>
</dbReference>
<sequence>MDLLSTSYFALFLIIALGFILGSIKLKGISLDVSAVIFIALLFGHYGIVIPSDIQNFGMILFIFTIGIQAGPGFVDSFKSKGRDLAILTIFLIASAGGITYLLSMLTGLNSDISTGLLSGALTSTPGLAAAIESTHSTVSSIGYGIAYPFGVIGVILFVKLMPYLLRVNLKTLEEKLEKEQFNEFPSLHARVFRVENQNVIGKSLQELRIRTMTGANIARILCNNEAVVATRNTVLNEGDIIKAVGTLDALDRVQLLIGPSVNMELSPNKNYVLESLLVTNKKLINTTLGSLNLWGNFDVTVTRIRRSSVEITPTPDIQLKLGDKLMVAGHKDDMVEVAKLLGNDAKALSSTDFFPIAAGIVLGVLCGKISISMGPNFTFTPGLTGGVLMVAIILSSIGKTGPIMWTMTGSANQLLRQLGLLLFLAGVGTSAGQHIVATFEQYGIMLFLVGAAITLIPMVIAALVGHYIFKMNIFYLLGTITGGMTSTPGLAATDSMTKTNIPTLAYATVYPIALVLLIIVIQILSYF</sequence>
<feature type="transmembrane region" description="Helical" evidence="8">
    <location>
        <begin position="419"/>
        <end position="437"/>
    </location>
</feature>
<comment type="subcellular location">
    <subcellularLocation>
        <location evidence="1">Cell membrane</location>
        <topology evidence="1">Multi-pass membrane protein</topology>
    </subcellularLocation>
</comment>
<feature type="transmembrane region" description="Helical" evidence="8">
    <location>
        <begin position="6"/>
        <end position="24"/>
    </location>
</feature>
<evidence type="ECO:0000259" key="9">
    <source>
        <dbReference type="PROSITE" id="PS51202"/>
    </source>
</evidence>
<feature type="transmembrane region" description="Helical" evidence="8">
    <location>
        <begin position="354"/>
        <end position="372"/>
    </location>
</feature>
<dbReference type="InterPro" id="IPR036721">
    <property type="entry name" value="RCK_C_sf"/>
</dbReference>
<evidence type="ECO:0000313" key="10">
    <source>
        <dbReference type="EMBL" id="TCN72181.1"/>
    </source>
</evidence>
<dbReference type="GO" id="GO:0005886">
    <property type="term" value="C:plasma membrane"/>
    <property type="evidence" value="ECO:0007669"/>
    <property type="project" value="UniProtKB-SubCell"/>
</dbReference>
<evidence type="ECO:0000256" key="1">
    <source>
        <dbReference type="ARBA" id="ARBA00004651"/>
    </source>
</evidence>
<proteinExistence type="inferred from homology"/>
<dbReference type="EMBL" id="SLWB01000002">
    <property type="protein sequence ID" value="TCN72181.1"/>
    <property type="molecule type" value="Genomic_DNA"/>
</dbReference>
<dbReference type="InterPro" id="IPR050144">
    <property type="entry name" value="AAE_transporter"/>
</dbReference>
<feature type="transmembrane region" description="Helical" evidence="8">
    <location>
        <begin position="505"/>
        <end position="525"/>
    </location>
</feature>
<keyword evidence="4" id="KW-1003">Cell membrane</keyword>
<keyword evidence="6 8" id="KW-1133">Transmembrane helix</keyword>
<comment type="similarity">
    <text evidence="2">Belongs to the AAE transporter (TC 2.A.81) family.</text>
</comment>
<feature type="domain" description="RCK C-terminal" evidence="9">
    <location>
        <begin position="177"/>
        <end position="260"/>
    </location>
</feature>
<feature type="transmembrane region" description="Helical" evidence="8">
    <location>
        <begin position="474"/>
        <end position="493"/>
    </location>
</feature>
<keyword evidence="7 8" id="KW-0472">Membrane</keyword>
<reference evidence="10 11" key="1">
    <citation type="submission" date="2019-03" db="EMBL/GenBank/DDBJ databases">
        <title>Genomic Encyclopedia of Archaeal and Bacterial Type Strains, Phase II (KMG-II): from individual species to whole genera.</title>
        <authorList>
            <person name="Goeker M."/>
        </authorList>
    </citation>
    <scope>NUCLEOTIDE SEQUENCE [LARGE SCALE GENOMIC DNA]</scope>
    <source>
        <strain evidence="10 11">RL-C</strain>
    </source>
</reference>
<dbReference type="Gene3D" id="3.30.70.1450">
    <property type="entry name" value="Regulator of K+ conductance, C-terminal domain"/>
    <property type="match status" value="2"/>
</dbReference>
<dbReference type="NCBIfam" id="TIGR01625">
    <property type="entry name" value="YidE_YbjL_dupl"/>
    <property type="match status" value="2"/>
</dbReference>
<comment type="caution">
    <text evidence="10">The sequence shown here is derived from an EMBL/GenBank/DDBJ whole genome shotgun (WGS) entry which is preliminary data.</text>
</comment>
<evidence type="ECO:0000256" key="6">
    <source>
        <dbReference type="ARBA" id="ARBA00022989"/>
    </source>
</evidence>
<feature type="transmembrane region" description="Helical" evidence="8">
    <location>
        <begin position="87"/>
        <end position="109"/>
    </location>
</feature>
<keyword evidence="11" id="KW-1185">Reference proteome</keyword>
<dbReference type="GO" id="GO:0008324">
    <property type="term" value="F:monoatomic cation transmembrane transporter activity"/>
    <property type="evidence" value="ECO:0007669"/>
    <property type="project" value="InterPro"/>
</dbReference>
<feature type="transmembrane region" description="Helical" evidence="8">
    <location>
        <begin position="443"/>
        <end position="465"/>
    </location>
</feature>
<dbReference type="RefSeq" id="WP_131838244.1">
    <property type="nucleotide sequence ID" value="NZ_SLWB01000002.1"/>
</dbReference>
<accession>A0A4R2ETA2</accession>